<reference evidence="2" key="1">
    <citation type="journal article" date="2014" name="Proc. Natl. Acad. Sci. U.S.A.">
        <title>Extensive sampling of basidiomycete genomes demonstrates inadequacy of the white-rot/brown-rot paradigm for wood decay fungi.</title>
        <authorList>
            <person name="Riley R."/>
            <person name="Salamov A.A."/>
            <person name="Brown D.W."/>
            <person name="Nagy L.G."/>
            <person name="Floudas D."/>
            <person name="Held B.W."/>
            <person name="Levasseur A."/>
            <person name="Lombard V."/>
            <person name="Morin E."/>
            <person name="Otillar R."/>
            <person name="Lindquist E.A."/>
            <person name="Sun H."/>
            <person name="LaButti K.M."/>
            <person name="Schmutz J."/>
            <person name="Jabbour D."/>
            <person name="Luo H."/>
            <person name="Baker S.E."/>
            <person name="Pisabarro A.G."/>
            <person name="Walton J.D."/>
            <person name="Blanchette R.A."/>
            <person name="Henrissat B."/>
            <person name="Martin F."/>
            <person name="Cullen D."/>
            <person name="Hibbett D.S."/>
            <person name="Grigoriev I.V."/>
        </authorList>
    </citation>
    <scope>NUCLEOTIDE SEQUENCE [LARGE SCALE GENOMIC DNA]</scope>
    <source>
        <strain evidence="2">CBS 339.88</strain>
    </source>
</reference>
<dbReference type="STRING" id="685588.A0A067SKC1"/>
<gene>
    <name evidence="1" type="ORF">GALMADRAFT_1345890</name>
</gene>
<organism evidence="1 2">
    <name type="scientific">Galerina marginata (strain CBS 339.88)</name>
    <dbReference type="NCBI Taxonomy" id="685588"/>
    <lineage>
        <taxon>Eukaryota</taxon>
        <taxon>Fungi</taxon>
        <taxon>Dikarya</taxon>
        <taxon>Basidiomycota</taxon>
        <taxon>Agaricomycotina</taxon>
        <taxon>Agaricomycetes</taxon>
        <taxon>Agaricomycetidae</taxon>
        <taxon>Agaricales</taxon>
        <taxon>Agaricineae</taxon>
        <taxon>Strophariaceae</taxon>
        <taxon>Galerina</taxon>
    </lineage>
</organism>
<name>A0A067SKC1_GALM3</name>
<evidence type="ECO:0000313" key="1">
    <source>
        <dbReference type="EMBL" id="KDR71390.1"/>
    </source>
</evidence>
<protein>
    <submittedName>
        <fullName evidence="1">Uncharacterized protein</fullName>
    </submittedName>
</protein>
<keyword evidence="2" id="KW-1185">Reference proteome</keyword>
<evidence type="ECO:0000313" key="2">
    <source>
        <dbReference type="Proteomes" id="UP000027222"/>
    </source>
</evidence>
<dbReference type="EMBL" id="KL142393">
    <property type="protein sequence ID" value="KDR71390.1"/>
    <property type="molecule type" value="Genomic_DNA"/>
</dbReference>
<sequence>MSSNPIFDGMNLPDPVLVEIFRCCLTSPAIVPSRPTDERERLMFVCHQWRNLIVSTPGLWSSVIFLPVASQTAGRLQNLAGTWLQRSQGVYVSVIFETDLRRQGPQPTPQYVVYGAGAFCIVNTIILRCVSRIIALKCILATSATIRSFLTIPPGRFFSLQYIDLTLTDHLNQLRSRFHTWEFSMFTVFHQLPRLRDARFCTLNAMALNPDDFLLPWNQLTHLYLGTTFITPEVFLRIIHTSSLLLVDGLFRIKFTKPAGCTKFHAHVRGCRVPSAFPTAIAHRLKVLQLILHYPRQDIRMFQALRLPALFSLQIRVQDPKKGWELRLFRQLVGTIFRLRYFSLIPFVSPSAPQNSKSENKTKIPHRLIASSEMESLLTAIPTVSTLVMGQGLHLNSPTLKKIAQGVLLPFLEHLRLWSVSGGQVLEMVKERNNLVQYKALRPQNSGNYLVLYLSSISVLHMLVPREEERIVNEEMTVLRQYTASSANVNFVIEGRNSQAFYYMT</sequence>
<proteinExistence type="predicted"/>
<accession>A0A067SKC1</accession>
<dbReference type="Proteomes" id="UP000027222">
    <property type="component" value="Unassembled WGS sequence"/>
</dbReference>
<dbReference type="AlphaFoldDB" id="A0A067SKC1"/>
<dbReference type="HOGENOM" id="CLU_043415_0_0_1"/>
<dbReference type="Gene3D" id="1.20.1280.50">
    <property type="match status" value="1"/>
</dbReference>
<dbReference type="OrthoDB" id="2992500at2759"/>